<evidence type="ECO:0008006" key="3">
    <source>
        <dbReference type="Google" id="ProtNLM"/>
    </source>
</evidence>
<dbReference type="EMBL" id="CP040852">
    <property type="protein sequence ID" value="QIA89325.1"/>
    <property type="molecule type" value="Genomic_DNA"/>
</dbReference>
<dbReference type="RefSeq" id="WP_135058366.1">
    <property type="nucleotide sequence ID" value="NZ_CP040852.1"/>
</dbReference>
<dbReference type="InterPro" id="IPR035985">
    <property type="entry name" value="Ubiquitin-activating_enz"/>
</dbReference>
<protein>
    <recommendedName>
        <fullName evidence="3">TOMM leader peptide-binding protein</fullName>
    </recommendedName>
</protein>
<evidence type="ECO:0000313" key="2">
    <source>
        <dbReference type="Proteomes" id="UP000463931"/>
    </source>
</evidence>
<dbReference type="Proteomes" id="UP000463931">
    <property type="component" value="Chromosome"/>
</dbReference>
<organism evidence="1 2">
    <name type="scientific">Ligilactobacillus murinus</name>
    <dbReference type="NCBI Taxonomy" id="1622"/>
    <lineage>
        <taxon>Bacteria</taxon>
        <taxon>Bacillati</taxon>
        <taxon>Bacillota</taxon>
        <taxon>Bacilli</taxon>
        <taxon>Lactobacillales</taxon>
        <taxon>Lactobacillaceae</taxon>
        <taxon>Ligilactobacillus</taxon>
    </lineage>
</organism>
<gene>
    <name evidence="1" type="ORF">FEE40_03555</name>
</gene>
<name>A0AAE6WGF2_9LACO</name>
<sequence length="360" mass="40922">MNLDTKLFMHPQVEFAISNTDVLVKTQFKIFRLSGDAVESQLIPALQYFEKGVTLSELITLLSIDNSDKFVKDVIQPMVVRHWLTTNTETVTLDNHLQISNAFSSLGANGLEITDYLSTKKIAVLGLSTFAVDLVTNLQQYFADVELFLPNSCNTNIKYSVYDVSDLDSLFNKFRQKDLVLFTESKENTQFEYQLNRLSLEYNIKILFTRTCGFNVTVGPTLIPKKTGCLECLKFRQMNNSSFSKEFLAFNTGKHFIATPNDGNSVDVNAKLSMISMATNEAIKLSLLEKVLYKDDITLDMPSTLNTTIEFNVMTNTLNSNSFLKNPRCLNCGSHLYRAPEIKPWMESYTYPIKKEELEK</sequence>
<dbReference type="AlphaFoldDB" id="A0AAE6WGF2"/>
<dbReference type="SUPFAM" id="SSF69572">
    <property type="entry name" value="Activating enzymes of the ubiquitin-like proteins"/>
    <property type="match status" value="1"/>
</dbReference>
<reference evidence="1 2" key="1">
    <citation type="journal article" date="2019" name="Nat. Med.">
        <title>Preventing dysbiosis of the neonatal mouse intestinal microbiome protects against late-onset sepsis.</title>
        <authorList>
            <person name="Singer J.R."/>
            <person name="Blosser E.G."/>
            <person name="Zindl C.L."/>
            <person name="Silberger D.J."/>
            <person name="Conlan S."/>
            <person name="Laufer V.A."/>
            <person name="DiToro D."/>
            <person name="Deming C."/>
            <person name="Kumar R."/>
            <person name="Morrow C.D."/>
            <person name="Segre J.A."/>
            <person name="Gray M.J."/>
            <person name="Randolph D.A."/>
            <person name="Weaver C.T."/>
        </authorList>
    </citation>
    <scope>NUCLEOTIDE SEQUENCE [LARGE SCALE GENOMIC DNA]</scope>
    <source>
        <strain evidence="1 2">V10</strain>
    </source>
</reference>
<dbReference type="GO" id="GO:0008641">
    <property type="term" value="F:ubiquitin-like modifier activating enzyme activity"/>
    <property type="evidence" value="ECO:0007669"/>
    <property type="project" value="InterPro"/>
</dbReference>
<dbReference type="Gene3D" id="3.40.50.720">
    <property type="entry name" value="NAD(P)-binding Rossmann-like Domain"/>
    <property type="match status" value="1"/>
</dbReference>
<proteinExistence type="predicted"/>
<accession>A0AAE6WGF2</accession>
<evidence type="ECO:0000313" key="1">
    <source>
        <dbReference type="EMBL" id="QIA89325.1"/>
    </source>
</evidence>